<reference evidence="3 4" key="1">
    <citation type="journal article" date="2019" name="Int. J. Syst. Evol. Microbiol.">
        <title>The Global Catalogue of Microorganisms (GCM) 10K type strain sequencing project: providing services to taxonomists for standard genome sequencing and annotation.</title>
        <authorList>
            <consortium name="The Broad Institute Genomics Platform"/>
            <consortium name="The Broad Institute Genome Sequencing Center for Infectious Disease"/>
            <person name="Wu L."/>
            <person name="Ma J."/>
        </authorList>
    </citation>
    <scope>NUCLEOTIDE SEQUENCE [LARGE SCALE GENOMIC DNA]</scope>
    <source>
        <strain evidence="3 4">CGMCC 1.12563</strain>
    </source>
</reference>
<protein>
    <submittedName>
        <fullName evidence="3">Uncharacterized protein</fullName>
    </submittedName>
</protein>
<keyword evidence="2" id="KW-0472">Membrane</keyword>
<feature type="region of interest" description="Disordered" evidence="1">
    <location>
        <begin position="96"/>
        <end position="121"/>
    </location>
</feature>
<evidence type="ECO:0000313" key="4">
    <source>
        <dbReference type="Proteomes" id="UP001597187"/>
    </source>
</evidence>
<gene>
    <name evidence="3" type="ORF">ACFSBT_20685</name>
</gene>
<dbReference type="AlphaFoldDB" id="A0ABD6B298"/>
<keyword evidence="4" id="KW-1185">Reference proteome</keyword>
<feature type="transmembrane region" description="Helical" evidence="2">
    <location>
        <begin position="29"/>
        <end position="48"/>
    </location>
</feature>
<comment type="caution">
    <text evidence="3">The sequence shown here is derived from an EMBL/GenBank/DDBJ whole genome shotgun (WGS) entry which is preliminary data.</text>
</comment>
<dbReference type="RefSeq" id="WP_250875628.1">
    <property type="nucleotide sequence ID" value="NZ_JALXFV010000010.1"/>
</dbReference>
<keyword evidence="2" id="KW-0812">Transmembrane</keyword>
<keyword evidence="2" id="KW-1133">Transmembrane helix</keyword>
<accession>A0ABD6B298</accession>
<proteinExistence type="predicted"/>
<evidence type="ECO:0000256" key="2">
    <source>
        <dbReference type="SAM" id="Phobius"/>
    </source>
</evidence>
<sequence>MLAMLFQTLLVFAFLGTWVTLTRKLDERLAAFPTMVIWAVLSVSAFNVQQDAQSFQQPALAFLCVGGAILMAIFGLAAVLGKLPDKNATRFASETLGDALRDSNPERERSQRYNDPSGPYK</sequence>
<feature type="compositionally biased region" description="Basic and acidic residues" evidence="1">
    <location>
        <begin position="99"/>
        <end position="112"/>
    </location>
</feature>
<name>A0ABD6B298_9EURY</name>
<evidence type="ECO:0000256" key="1">
    <source>
        <dbReference type="SAM" id="MobiDB-lite"/>
    </source>
</evidence>
<feature type="transmembrane region" description="Helical" evidence="2">
    <location>
        <begin position="60"/>
        <end position="80"/>
    </location>
</feature>
<evidence type="ECO:0000313" key="3">
    <source>
        <dbReference type="EMBL" id="MFD1515703.1"/>
    </source>
</evidence>
<organism evidence="3 4">
    <name type="scientific">Halomarina rubra</name>
    <dbReference type="NCBI Taxonomy" id="2071873"/>
    <lineage>
        <taxon>Archaea</taxon>
        <taxon>Methanobacteriati</taxon>
        <taxon>Methanobacteriota</taxon>
        <taxon>Stenosarchaea group</taxon>
        <taxon>Halobacteria</taxon>
        <taxon>Halobacteriales</taxon>
        <taxon>Natronomonadaceae</taxon>
        <taxon>Halomarina</taxon>
    </lineage>
</organism>
<dbReference type="EMBL" id="JBHUDC010000010">
    <property type="protein sequence ID" value="MFD1515703.1"/>
    <property type="molecule type" value="Genomic_DNA"/>
</dbReference>
<dbReference type="Proteomes" id="UP001597187">
    <property type="component" value="Unassembled WGS sequence"/>
</dbReference>